<comment type="caution">
    <text evidence="2">The sequence shown here is derived from an EMBL/GenBank/DDBJ whole genome shotgun (WGS) entry which is preliminary data.</text>
</comment>
<dbReference type="Proteomes" id="UP001154282">
    <property type="component" value="Unassembled WGS sequence"/>
</dbReference>
<dbReference type="PANTHER" id="PTHR31286">
    <property type="entry name" value="GLYCINE-RICH CELL WALL STRUCTURAL PROTEIN 1.8-LIKE"/>
    <property type="match status" value="1"/>
</dbReference>
<dbReference type="InterPro" id="IPR025558">
    <property type="entry name" value="DUF4283"/>
</dbReference>
<gene>
    <name evidence="2" type="ORF">LITE_LOCUS36745</name>
</gene>
<accession>A0AAV0P569</accession>
<feature type="non-terminal residue" evidence="2">
    <location>
        <position position="1"/>
    </location>
</feature>
<evidence type="ECO:0000313" key="2">
    <source>
        <dbReference type="EMBL" id="CAI0465765.1"/>
    </source>
</evidence>
<protein>
    <recommendedName>
        <fullName evidence="1">DUF4283 domain-containing protein</fullName>
    </recommendedName>
</protein>
<name>A0AAV0P569_9ROSI</name>
<feature type="domain" description="DUF4283" evidence="1">
    <location>
        <begin position="45"/>
        <end position="127"/>
    </location>
</feature>
<evidence type="ECO:0000259" key="1">
    <source>
        <dbReference type="Pfam" id="PF14111"/>
    </source>
</evidence>
<dbReference type="EMBL" id="CAMGYJ010000008">
    <property type="protein sequence ID" value="CAI0465765.1"/>
    <property type="molecule type" value="Genomic_DNA"/>
</dbReference>
<dbReference type="PANTHER" id="PTHR31286:SF171">
    <property type="entry name" value="CCHC-TYPE DOMAIN-CONTAINING PROTEIN"/>
    <property type="match status" value="1"/>
</dbReference>
<evidence type="ECO:0000313" key="3">
    <source>
        <dbReference type="Proteomes" id="UP001154282"/>
    </source>
</evidence>
<organism evidence="2 3">
    <name type="scientific">Linum tenue</name>
    <dbReference type="NCBI Taxonomy" id="586396"/>
    <lineage>
        <taxon>Eukaryota</taxon>
        <taxon>Viridiplantae</taxon>
        <taxon>Streptophyta</taxon>
        <taxon>Embryophyta</taxon>
        <taxon>Tracheophyta</taxon>
        <taxon>Spermatophyta</taxon>
        <taxon>Magnoliopsida</taxon>
        <taxon>eudicotyledons</taxon>
        <taxon>Gunneridae</taxon>
        <taxon>Pentapetalae</taxon>
        <taxon>rosids</taxon>
        <taxon>fabids</taxon>
        <taxon>Malpighiales</taxon>
        <taxon>Linaceae</taxon>
        <taxon>Linum</taxon>
    </lineage>
</organism>
<dbReference type="AlphaFoldDB" id="A0AAV0P569"/>
<dbReference type="Pfam" id="PF14111">
    <property type="entry name" value="DUF4283"/>
    <property type="match status" value="1"/>
</dbReference>
<keyword evidence="3" id="KW-1185">Reference proteome</keyword>
<proteinExistence type="predicted"/>
<dbReference type="InterPro" id="IPR040256">
    <property type="entry name" value="At4g02000-like"/>
</dbReference>
<reference evidence="2" key="1">
    <citation type="submission" date="2022-08" db="EMBL/GenBank/DDBJ databases">
        <authorList>
            <person name="Gutierrez-Valencia J."/>
        </authorList>
    </citation>
    <scope>NUCLEOTIDE SEQUENCE</scope>
</reference>
<sequence>SPAHAATSEFLLEKEVLAKVHIDYANGNKLMPMLRLSDDLLQEECQAWKNAIIIKPYGNTVGHHLLVNRLHTLWTPAAEMEVLELGNGFSVVKFEDPEDLTRVISGGPYIIAGNFLAIQLWTPGFNPFSSRISTLLTWVRFTHLPTEYYRDEILFTLASCMGRPVRIDRQTALVTRGCYARVCVEIKLDEPLVPKVWVANAWRLVEYEGIHAVCGECGRAGHLKEETTATIRESAHGKPVPRNQLHSSSLWPSTRLFGHSAADVKRSGQALTNDVIGSSRTSIIVIQHGNCHAGRLLYSADYRPTTTS</sequence>